<keyword evidence="3 6" id="KW-0812">Transmembrane</keyword>
<feature type="transmembrane region" description="Helical" evidence="6">
    <location>
        <begin position="119"/>
        <end position="140"/>
    </location>
</feature>
<dbReference type="InterPro" id="IPR052983">
    <property type="entry name" value="MFS_Riboflavin_Transporter"/>
</dbReference>
<evidence type="ECO:0000256" key="5">
    <source>
        <dbReference type="ARBA" id="ARBA00023136"/>
    </source>
</evidence>
<sequence length="193" mass="21856">MYRDAVRNFAPYIVSYMRDRKVAPDLQYNESIWIFAMVLLGQGTTGFLGGMLERLIGPRLTTLAGAWIMSSGVLLTYFSVNHSFASCLITYGLIFGFGVGLAYPIPTGCAMRWMPHRKGFVVGFVVAGYGGGAFIFNQVITGFINPRNLSPDIDHNGEQVKQELRRSQRLKVEWRITATRWKWKQLKVLQRPL</sequence>
<dbReference type="Pfam" id="PF07690">
    <property type="entry name" value="MFS_1"/>
    <property type="match status" value="1"/>
</dbReference>
<evidence type="ECO:0000256" key="3">
    <source>
        <dbReference type="ARBA" id="ARBA00022692"/>
    </source>
</evidence>
<evidence type="ECO:0000256" key="6">
    <source>
        <dbReference type="SAM" id="Phobius"/>
    </source>
</evidence>
<protein>
    <recommendedName>
        <fullName evidence="8">Major facilitator superfamily (MFS) profile domain-containing protein</fullName>
    </recommendedName>
</protein>
<dbReference type="GO" id="GO:0022857">
    <property type="term" value="F:transmembrane transporter activity"/>
    <property type="evidence" value="ECO:0007669"/>
    <property type="project" value="InterPro"/>
</dbReference>
<comment type="subcellular location">
    <subcellularLocation>
        <location evidence="1">Membrane</location>
        <topology evidence="1">Multi-pass membrane protein</topology>
    </subcellularLocation>
</comment>
<proteinExistence type="predicted"/>
<evidence type="ECO:0000313" key="7">
    <source>
        <dbReference type="EMBL" id="KOF85845.1"/>
    </source>
</evidence>
<dbReference type="PANTHER" id="PTHR43385:SF1">
    <property type="entry name" value="RIBOFLAVIN TRANSPORTER RIBJ"/>
    <property type="match status" value="1"/>
</dbReference>
<dbReference type="PANTHER" id="PTHR43385">
    <property type="entry name" value="RIBOFLAVIN TRANSPORTER RIBJ"/>
    <property type="match status" value="1"/>
</dbReference>
<dbReference type="Gene3D" id="1.20.1250.20">
    <property type="entry name" value="MFS general substrate transporter like domains"/>
    <property type="match status" value="1"/>
</dbReference>
<dbReference type="AlphaFoldDB" id="A0A0L8HAN9"/>
<feature type="transmembrane region" description="Helical" evidence="6">
    <location>
        <begin position="32"/>
        <end position="52"/>
    </location>
</feature>
<evidence type="ECO:0000256" key="4">
    <source>
        <dbReference type="ARBA" id="ARBA00022989"/>
    </source>
</evidence>
<evidence type="ECO:0000256" key="2">
    <source>
        <dbReference type="ARBA" id="ARBA00022448"/>
    </source>
</evidence>
<gene>
    <name evidence="7" type="ORF">OCBIM_22019593mg</name>
</gene>
<evidence type="ECO:0008006" key="8">
    <source>
        <dbReference type="Google" id="ProtNLM"/>
    </source>
</evidence>
<name>A0A0L8HAN9_OCTBM</name>
<dbReference type="InterPro" id="IPR036259">
    <property type="entry name" value="MFS_trans_sf"/>
</dbReference>
<dbReference type="GO" id="GO:0016020">
    <property type="term" value="C:membrane"/>
    <property type="evidence" value="ECO:0007669"/>
    <property type="project" value="UniProtKB-SubCell"/>
</dbReference>
<dbReference type="InterPro" id="IPR011701">
    <property type="entry name" value="MFS"/>
</dbReference>
<dbReference type="OrthoDB" id="410267at2759"/>
<keyword evidence="5 6" id="KW-0472">Membrane</keyword>
<dbReference type="EMBL" id="KQ418789">
    <property type="protein sequence ID" value="KOF85845.1"/>
    <property type="molecule type" value="Genomic_DNA"/>
</dbReference>
<keyword evidence="4 6" id="KW-1133">Transmembrane helix</keyword>
<feature type="transmembrane region" description="Helical" evidence="6">
    <location>
        <begin position="88"/>
        <end position="107"/>
    </location>
</feature>
<dbReference type="SUPFAM" id="SSF103473">
    <property type="entry name" value="MFS general substrate transporter"/>
    <property type="match status" value="1"/>
</dbReference>
<accession>A0A0L8HAN9</accession>
<keyword evidence="2" id="KW-0813">Transport</keyword>
<organism evidence="7">
    <name type="scientific">Octopus bimaculoides</name>
    <name type="common">California two-spotted octopus</name>
    <dbReference type="NCBI Taxonomy" id="37653"/>
    <lineage>
        <taxon>Eukaryota</taxon>
        <taxon>Metazoa</taxon>
        <taxon>Spiralia</taxon>
        <taxon>Lophotrochozoa</taxon>
        <taxon>Mollusca</taxon>
        <taxon>Cephalopoda</taxon>
        <taxon>Coleoidea</taxon>
        <taxon>Octopodiformes</taxon>
        <taxon>Octopoda</taxon>
        <taxon>Incirrata</taxon>
        <taxon>Octopodidae</taxon>
        <taxon>Octopus</taxon>
    </lineage>
</organism>
<feature type="transmembrane region" description="Helical" evidence="6">
    <location>
        <begin position="64"/>
        <end position="82"/>
    </location>
</feature>
<reference evidence="7" key="1">
    <citation type="submission" date="2015-07" db="EMBL/GenBank/DDBJ databases">
        <title>MeaNS - Measles Nucleotide Surveillance Program.</title>
        <authorList>
            <person name="Tran T."/>
            <person name="Druce J."/>
        </authorList>
    </citation>
    <scope>NUCLEOTIDE SEQUENCE</scope>
    <source>
        <strain evidence="7">UCB-OBI-ISO-001</strain>
        <tissue evidence="7">Gonad</tissue>
    </source>
</reference>
<evidence type="ECO:0000256" key="1">
    <source>
        <dbReference type="ARBA" id="ARBA00004141"/>
    </source>
</evidence>